<evidence type="ECO:0000256" key="1">
    <source>
        <dbReference type="SAM" id="MobiDB-lite"/>
    </source>
</evidence>
<organism evidence="3 4">
    <name type="scientific">Candidatus Doudnabacteria bacterium RIFCSPHIGHO2_01_FULL_49_9</name>
    <dbReference type="NCBI Taxonomy" id="1817827"/>
    <lineage>
        <taxon>Bacteria</taxon>
        <taxon>Candidatus Doudnaibacteriota</taxon>
    </lineage>
</organism>
<proteinExistence type="predicted"/>
<feature type="transmembrane region" description="Helical" evidence="2">
    <location>
        <begin position="25"/>
        <end position="46"/>
    </location>
</feature>
<dbReference type="Proteomes" id="UP000176339">
    <property type="component" value="Unassembled WGS sequence"/>
</dbReference>
<sequence length="241" mass="26024">MNQSANELKNQPTIKLKKGFTLIEFLVYITILSAMSLIVGGSFLSLSQGRARAESRAEVNSAIRVVMDRIKDDLKNATYIYVPSVGTNATGMIVVVNTDTITYDRVAADNTVRRQVNTDAAVVITPANVKFTALNFEYFQNVSIPLLKIASSIKVEITAAYNSTDPSRTYTQIKRSTFPLGRLFSIVRPAGSGPGAGGLPLPDSELDQIEPAGDPINPGRVGGPNNIGDEVELIDPQNPIR</sequence>
<keyword evidence="2" id="KW-0472">Membrane</keyword>
<dbReference type="NCBIfam" id="TIGR02532">
    <property type="entry name" value="IV_pilin_GFxxxE"/>
    <property type="match status" value="1"/>
</dbReference>
<evidence type="ECO:0000256" key="2">
    <source>
        <dbReference type="SAM" id="Phobius"/>
    </source>
</evidence>
<name>A0A1F5P2S0_9BACT</name>
<dbReference type="SUPFAM" id="SSF54523">
    <property type="entry name" value="Pili subunits"/>
    <property type="match status" value="1"/>
</dbReference>
<reference evidence="3 4" key="1">
    <citation type="journal article" date="2016" name="Nat. Commun.">
        <title>Thousands of microbial genomes shed light on interconnected biogeochemical processes in an aquifer system.</title>
        <authorList>
            <person name="Anantharaman K."/>
            <person name="Brown C.T."/>
            <person name="Hug L.A."/>
            <person name="Sharon I."/>
            <person name="Castelle C.J."/>
            <person name="Probst A.J."/>
            <person name="Thomas B.C."/>
            <person name="Singh A."/>
            <person name="Wilkins M.J."/>
            <person name="Karaoz U."/>
            <person name="Brodie E.L."/>
            <person name="Williams K.H."/>
            <person name="Hubbard S.S."/>
            <person name="Banfield J.F."/>
        </authorList>
    </citation>
    <scope>NUCLEOTIDE SEQUENCE [LARGE SCALE GENOMIC DNA]</scope>
</reference>
<keyword evidence="2" id="KW-0812">Transmembrane</keyword>
<evidence type="ECO:0000313" key="3">
    <source>
        <dbReference type="EMBL" id="OGE83920.1"/>
    </source>
</evidence>
<gene>
    <name evidence="3" type="ORF">A2846_00835</name>
</gene>
<keyword evidence="2" id="KW-1133">Transmembrane helix</keyword>
<dbReference type="InterPro" id="IPR012902">
    <property type="entry name" value="N_methyl_site"/>
</dbReference>
<evidence type="ECO:0008006" key="5">
    <source>
        <dbReference type="Google" id="ProtNLM"/>
    </source>
</evidence>
<feature type="region of interest" description="Disordered" evidence="1">
    <location>
        <begin position="194"/>
        <end position="241"/>
    </location>
</feature>
<evidence type="ECO:0000313" key="4">
    <source>
        <dbReference type="Proteomes" id="UP000176339"/>
    </source>
</evidence>
<dbReference type="EMBL" id="MFEN01000033">
    <property type="protein sequence ID" value="OGE83920.1"/>
    <property type="molecule type" value="Genomic_DNA"/>
</dbReference>
<protein>
    <recommendedName>
        <fullName evidence="5">Type II secretion system protein</fullName>
    </recommendedName>
</protein>
<dbReference type="AlphaFoldDB" id="A0A1F5P2S0"/>
<comment type="caution">
    <text evidence="3">The sequence shown here is derived from an EMBL/GenBank/DDBJ whole genome shotgun (WGS) entry which is preliminary data.</text>
</comment>
<accession>A0A1F5P2S0</accession>
<dbReference type="Pfam" id="PF07963">
    <property type="entry name" value="N_methyl"/>
    <property type="match status" value="1"/>
</dbReference>
<dbReference type="InterPro" id="IPR045584">
    <property type="entry name" value="Pilin-like"/>
</dbReference>